<dbReference type="AlphaFoldDB" id="A0ABD0U2Z5"/>
<gene>
    <name evidence="1" type="ORF">M5K25_024735</name>
</gene>
<protein>
    <submittedName>
        <fullName evidence="1">Uncharacterized protein</fullName>
    </submittedName>
</protein>
<sequence>MADPEHDHGFVYDFQGRVDIHQSSFFNLNLEIYDTIDNYVDRILFTLTSYIEEHQGLTSLTNFYHWPSTDSFPSGYFSVEQYYRRLLFLSGITRFANILLPVNTTFMSKREGAQVELMDPEQIQQTLDLIVGQLGTVTQQIRETQGELADFRRQAGEHQDNIERSYYCTPILIDCFPSPKPSAKIPRGLIPGGLAKTLAPLSLHHLSSPRSIPLKEEDPLTFS</sequence>
<keyword evidence="2" id="KW-1185">Reference proteome</keyword>
<organism evidence="1 2">
    <name type="scientific">Dendrobium thyrsiflorum</name>
    <name type="common">Pinecone-like raceme dendrobium</name>
    <name type="synonym">Orchid</name>
    <dbReference type="NCBI Taxonomy" id="117978"/>
    <lineage>
        <taxon>Eukaryota</taxon>
        <taxon>Viridiplantae</taxon>
        <taxon>Streptophyta</taxon>
        <taxon>Embryophyta</taxon>
        <taxon>Tracheophyta</taxon>
        <taxon>Spermatophyta</taxon>
        <taxon>Magnoliopsida</taxon>
        <taxon>Liliopsida</taxon>
        <taxon>Asparagales</taxon>
        <taxon>Orchidaceae</taxon>
        <taxon>Epidendroideae</taxon>
        <taxon>Malaxideae</taxon>
        <taxon>Dendrobiinae</taxon>
        <taxon>Dendrobium</taxon>
    </lineage>
</organism>
<name>A0ABD0U2Z5_DENTH</name>
<accession>A0ABD0U2Z5</accession>
<evidence type="ECO:0000313" key="2">
    <source>
        <dbReference type="Proteomes" id="UP001552299"/>
    </source>
</evidence>
<dbReference type="Proteomes" id="UP001552299">
    <property type="component" value="Unassembled WGS sequence"/>
</dbReference>
<comment type="caution">
    <text evidence="1">The sequence shown here is derived from an EMBL/GenBank/DDBJ whole genome shotgun (WGS) entry which is preliminary data.</text>
</comment>
<reference evidence="1 2" key="1">
    <citation type="journal article" date="2024" name="Plant Biotechnol. J.">
        <title>Dendrobium thyrsiflorum genome and its molecular insights into genes involved in important horticultural traits.</title>
        <authorList>
            <person name="Chen B."/>
            <person name="Wang J.Y."/>
            <person name="Zheng P.J."/>
            <person name="Li K.L."/>
            <person name="Liang Y.M."/>
            <person name="Chen X.F."/>
            <person name="Zhang C."/>
            <person name="Zhao X."/>
            <person name="He X."/>
            <person name="Zhang G.Q."/>
            <person name="Liu Z.J."/>
            <person name="Xu Q."/>
        </authorList>
    </citation>
    <scope>NUCLEOTIDE SEQUENCE [LARGE SCALE GENOMIC DNA]</scope>
    <source>
        <strain evidence="1">GZMU011</strain>
    </source>
</reference>
<proteinExistence type="predicted"/>
<dbReference type="EMBL" id="JANQDX010000018">
    <property type="protein sequence ID" value="KAL0906257.1"/>
    <property type="molecule type" value="Genomic_DNA"/>
</dbReference>
<evidence type="ECO:0000313" key="1">
    <source>
        <dbReference type="EMBL" id="KAL0906257.1"/>
    </source>
</evidence>